<organism evidence="1 2">
    <name type="scientific">Austropuccinia psidii MF-1</name>
    <dbReference type="NCBI Taxonomy" id="1389203"/>
    <lineage>
        <taxon>Eukaryota</taxon>
        <taxon>Fungi</taxon>
        <taxon>Dikarya</taxon>
        <taxon>Basidiomycota</taxon>
        <taxon>Pucciniomycotina</taxon>
        <taxon>Pucciniomycetes</taxon>
        <taxon>Pucciniales</taxon>
        <taxon>Sphaerophragmiaceae</taxon>
        <taxon>Austropuccinia</taxon>
    </lineage>
</organism>
<proteinExistence type="predicted"/>
<protein>
    <submittedName>
        <fullName evidence="1">Uncharacterized protein</fullName>
    </submittedName>
</protein>
<dbReference type="AlphaFoldDB" id="A0A9Q3DVP0"/>
<reference evidence="1" key="1">
    <citation type="submission" date="2021-03" db="EMBL/GenBank/DDBJ databases">
        <title>Draft genome sequence of rust myrtle Austropuccinia psidii MF-1, a brazilian biotype.</title>
        <authorList>
            <person name="Quecine M.C."/>
            <person name="Pachon D.M.R."/>
            <person name="Bonatelli M.L."/>
            <person name="Correr F.H."/>
            <person name="Franceschini L.M."/>
            <person name="Leite T.F."/>
            <person name="Margarido G.R.A."/>
            <person name="Almeida C.A."/>
            <person name="Ferrarezi J.A."/>
            <person name="Labate C.A."/>
        </authorList>
    </citation>
    <scope>NUCLEOTIDE SEQUENCE</scope>
    <source>
        <strain evidence="1">MF-1</strain>
    </source>
</reference>
<evidence type="ECO:0000313" key="2">
    <source>
        <dbReference type="Proteomes" id="UP000765509"/>
    </source>
</evidence>
<gene>
    <name evidence="1" type="ORF">O181_048762</name>
</gene>
<comment type="caution">
    <text evidence="1">The sequence shown here is derived from an EMBL/GenBank/DDBJ whole genome shotgun (WGS) entry which is preliminary data.</text>
</comment>
<accession>A0A9Q3DVP0</accession>
<keyword evidence="2" id="KW-1185">Reference proteome</keyword>
<dbReference type="EMBL" id="AVOT02020707">
    <property type="protein sequence ID" value="MBW0509047.1"/>
    <property type="molecule type" value="Genomic_DNA"/>
</dbReference>
<dbReference type="OrthoDB" id="3344688at2759"/>
<name>A0A9Q3DVP0_9BASI</name>
<sequence length="152" mass="17377">MWQLKLIGILTGCDDGFIIGKSEDFIVKFLSSLSKELTMKYKRKPTQHLGYRLDWKTNNSVGLSQADLIKKLLHDNDMADSKRVKTPCNGNLMIEIDKKGEVVRVNSYKLSVGSLNHFAQHTRPDIMFTVNKLSRFSTKPTTTHWTALKHLL</sequence>
<dbReference type="Proteomes" id="UP000765509">
    <property type="component" value="Unassembled WGS sequence"/>
</dbReference>
<evidence type="ECO:0000313" key="1">
    <source>
        <dbReference type="EMBL" id="MBW0509047.1"/>
    </source>
</evidence>